<proteinExistence type="predicted"/>
<dbReference type="PANTHER" id="PTHR14614">
    <property type="entry name" value="HEPATOCELLULAR CARCINOMA-ASSOCIATED ANTIGEN"/>
    <property type="match status" value="1"/>
</dbReference>
<evidence type="ECO:0000256" key="1">
    <source>
        <dbReference type="ARBA" id="ARBA00022490"/>
    </source>
</evidence>
<dbReference type="GO" id="GO:0005737">
    <property type="term" value="C:cytoplasm"/>
    <property type="evidence" value="ECO:0007669"/>
    <property type="project" value="TreeGrafter"/>
</dbReference>
<evidence type="ECO:0000256" key="2">
    <source>
        <dbReference type="ARBA" id="ARBA00022603"/>
    </source>
</evidence>
<name>A0AA38UF33_9AGAR</name>
<keyword evidence="3" id="KW-0808">Transferase</keyword>
<keyword evidence="7" id="KW-1185">Reference proteome</keyword>
<dbReference type="SUPFAM" id="SSF53335">
    <property type="entry name" value="S-adenosyl-L-methionine-dependent methyltransferases"/>
    <property type="match status" value="1"/>
</dbReference>
<dbReference type="InterPro" id="IPR019410">
    <property type="entry name" value="Methyltransf_16"/>
</dbReference>
<dbReference type="InterPro" id="IPR029063">
    <property type="entry name" value="SAM-dependent_MTases_sf"/>
</dbReference>
<dbReference type="Proteomes" id="UP001163846">
    <property type="component" value="Unassembled WGS sequence"/>
</dbReference>
<accession>A0AA38UF33</accession>
<dbReference type="AlphaFoldDB" id="A0AA38UF33"/>
<dbReference type="GO" id="GO:0008757">
    <property type="term" value="F:S-adenosylmethionine-dependent methyltransferase activity"/>
    <property type="evidence" value="ECO:0007669"/>
    <property type="project" value="UniProtKB-ARBA"/>
</dbReference>
<reference evidence="6" key="1">
    <citation type="submission" date="2022-08" db="EMBL/GenBank/DDBJ databases">
        <authorList>
            <consortium name="DOE Joint Genome Institute"/>
            <person name="Min B."/>
            <person name="Riley R."/>
            <person name="Sierra-Patev S."/>
            <person name="Naranjo-Ortiz M."/>
            <person name="Looney B."/>
            <person name="Konkel Z."/>
            <person name="Slot J.C."/>
            <person name="Sakamoto Y."/>
            <person name="Steenwyk J.L."/>
            <person name="Rokas A."/>
            <person name="Carro J."/>
            <person name="Camarero S."/>
            <person name="Ferreira P."/>
            <person name="Molpeceres G."/>
            <person name="Ruiz-Duenas F.J."/>
            <person name="Serrano A."/>
            <person name="Henrissat B."/>
            <person name="Drula E."/>
            <person name="Hughes K.W."/>
            <person name="Mata J.L."/>
            <person name="Ishikawa N.K."/>
            <person name="Vargas-Isla R."/>
            <person name="Ushijima S."/>
            <person name="Smith C.A."/>
            <person name="Ahrendt S."/>
            <person name="Andreopoulos W."/>
            <person name="He G."/>
            <person name="Labutti K."/>
            <person name="Lipzen A."/>
            <person name="Ng V."/>
            <person name="Sandor L."/>
            <person name="Barry K."/>
            <person name="Martinez A.T."/>
            <person name="Xiao Y."/>
            <person name="Gibbons J.G."/>
            <person name="Terashima K."/>
            <person name="Hibbett D.S."/>
            <person name="Grigoriev I.V."/>
        </authorList>
    </citation>
    <scope>NUCLEOTIDE SEQUENCE</scope>
    <source>
        <strain evidence="6">TFB9207</strain>
    </source>
</reference>
<gene>
    <name evidence="6" type="ORF">F5878DRAFT_616567</name>
</gene>
<evidence type="ECO:0000313" key="7">
    <source>
        <dbReference type="Proteomes" id="UP001163846"/>
    </source>
</evidence>
<feature type="region of interest" description="Disordered" evidence="5">
    <location>
        <begin position="1"/>
        <end position="23"/>
    </location>
</feature>
<dbReference type="PANTHER" id="PTHR14614:SF10">
    <property type="entry name" value="PROTEIN N-TERMINAL AND LYSINE N-METHYLTRANSFERASE EFM7"/>
    <property type="match status" value="1"/>
</dbReference>
<feature type="region of interest" description="Disordered" evidence="5">
    <location>
        <begin position="202"/>
        <end position="225"/>
    </location>
</feature>
<feature type="compositionally biased region" description="Acidic residues" evidence="5">
    <location>
        <begin position="14"/>
        <end position="23"/>
    </location>
</feature>
<keyword evidence="4" id="KW-0949">S-adenosyl-L-methionine</keyword>
<evidence type="ECO:0000256" key="5">
    <source>
        <dbReference type="SAM" id="MobiDB-lite"/>
    </source>
</evidence>
<keyword evidence="2 6" id="KW-0489">Methyltransferase</keyword>
<evidence type="ECO:0000256" key="3">
    <source>
        <dbReference type="ARBA" id="ARBA00022679"/>
    </source>
</evidence>
<dbReference type="PROSITE" id="PS51560">
    <property type="entry name" value="SAM_MT_NNT1"/>
    <property type="match status" value="1"/>
</dbReference>
<keyword evidence="1" id="KW-0963">Cytoplasm</keyword>
<protein>
    <submittedName>
        <fullName evidence="6">Methyltransferase-domain-containing protein</fullName>
    </submittedName>
</protein>
<dbReference type="InterPro" id="IPR025784">
    <property type="entry name" value="EFM7"/>
</dbReference>
<evidence type="ECO:0000256" key="4">
    <source>
        <dbReference type="ARBA" id="ARBA00022691"/>
    </source>
</evidence>
<dbReference type="GO" id="GO:0032259">
    <property type="term" value="P:methylation"/>
    <property type="evidence" value="ECO:0007669"/>
    <property type="project" value="UniProtKB-KW"/>
</dbReference>
<dbReference type="Pfam" id="PF10294">
    <property type="entry name" value="Methyltransf_16"/>
    <property type="match status" value="1"/>
</dbReference>
<dbReference type="Gene3D" id="3.40.50.150">
    <property type="entry name" value="Vaccinia Virus protein VP39"/>
    <property type="match status" value="1"/>
</dbReference>
<sequence>MLNDHDSNIRQQEQTDESTTEEAELGLDTIFTEAPRPPSPQATFSTYQGSRKEFRIRLVGSHPLWGHHLWNSALAVASYLEQNQALCHNRNVLELGAGGALPSLVAVESCNALKVVITDYPDPDLVKNIEFNVRENVGDDKKDKVSVQGYIWGQPTHNLFKSLQHQGEDRKFDLIILSDLIFNHSQHDALLKTCRLALQPDQTPLQSDTSDEATTLAADSHPHQPLPHKSSVLVFYTHHRPHLAHRDMEFFEKAREEGWDCRKVVTQKFVPMFPEDPGEEEVRATVHGYILTRTSS</sequence>
<evidence type="ECO:0000313" key="6">
    <source>
        <dbReference type="EMBL" id="KAJ3839412.1"/>
    </source>
</evidence>
<organism evidence="6 7">
    <name type="scientific">Lentinula raphanica</name>
    <dbReference type="NCBI Taxonomy" id="153919"/>
    <lineage>
        <taxon>Eukaryota</taxon>
        <taxon>Fungi</taxon>
        <taxon>Dikarya</taxon>
        <taxon>Basidiomycota</taxon>
        <taxon>Agaricomycotina</taxon>
        <taxon>Agaricomycetes</taxon>
        <taxon>Agaricomycetidae</taxon>
        <taxon>Agaricales</taxon>
        <taxon>Marasmiineae</taxon>
        <taxon>Omphalotaceae</taxon>
        <taxon>Lentinula</taxon>
    </lineage>
</organism>
<dbReference type="EMBL" id="MU806129">
    <property type="protein sequence ID" value="KAJ3839412.1"/>
    <property type="molecule type" value="Genomic_DNA"/>
</dbReference>
<comment type="caution">
    <text evidence="6">The sequence shown here is derived from an EMBL/GenBank/DDBJ whole genome shotgun (WGS) entry which is preliminary data.</text>
</comment>